<dbReference type="EMBL" id="JAWDGP010003471">
    <property type="protein sequence ID" value="KAK3773973.1"/>
    <property type="molecule type" value="Genomic_DNA"/>
</dbReference>
<reference evidence="1" key="1">
    <citation type="journal article" date="2023" name="G3 (Bethesda)">
        <title>A reference genome for the long-term kleptoplast-retaining sea slug Elysia crispata morphotype clarki.</title>
        <authorList>
            <person name="Eastman K.E."/>
            <person name="Pendleton A.L."/>
            <person name="Shaikh M.A."/>
            <person name="Suttiyut T."/>
            <person name="Ogas R."/>
            <person name="Tomko P."/>
            <person name="Gavelis G."/>
            <person name="Widhalm J.R."/>
            <person name="Wisecaver J.H."/>
        </authorList>
    </citation>
    <scope>NUCLEOTIDE SEQUENCE</scope>
    <source>
        <strain evidence="1">ECLA1</strain>
    </source>
</reference>
<dbReference type="AlphaFoldDB" id="A0AAE0ZRG4"/>
<name>A0AAE0ZRG4_9GAST</name>
<gene>
    <name evidence="1" type="ORF">RRG08_056745</name>
</gene>
<proteinExistence type="predicted"/>
<comment type="caution">
    <text evidence="1">The sequence shown here is derived from an EMBL/GenBank/DDBJ whole genome shotgun (WGS) entry which is preliminary data.</text>
</comment>
<evidence type="ECO:0000313" key="1">
    <source>
        <dbReference type="EMBL" id="KAK3773973.1"/>
    </source>
</evidence>
<protein>
    <submittedName>
        <fullName evidence="1">Uncharacterized protein</fullName>
    </submittedName>
</protein>
<keyword evidence="2" id="KW-1185">Reference proteome</keyword>
<dbReference type="Proteomes" id="UP001283361">
    <property type="component" value="Unassembled WGS sequence"/>
</dbReference>
<organism evidence="1 2">
    <name type="scientific">Elysia crispata</name>
    <name type="common">lettuce slug</name>
    <dbReference type="NCBI Taxonomy" id="231223"/>
    <lineage>
        <taxon>Eukaryota</taxon>
        <taxon>Metazoa</taxon>
        <taxon>Spiralia</taxon>
        <taxon>Lophotrochozoa</taxon>
        <taxon>Mollusca</taxon>
        <taxon>Gastropoda</taxon>
        <taxon>Heterobranchia</taxon>
        <taxon>Euthyneura</taxon>
        <taxon>Panpulmonata</taxon>
        <taxon>Sacoglossa</taxon>
        <taxon>Placobranchoidea</taxon>
        <taxon>Plakobranchidae</taxon>
        <taxon>Elysia</taxon>
    </lineage>
</organism>
<sequence length="99" mass="11129">MEFTVYCFQAFALVSSALFNSTVWQTWPIDITLVFCPMIVDSSFLDIDALASVLFFLTRLNTRSDEALEWGMTAIPFIILARTLYLGCPSPSRILPILA</sequence>
<evidence type="ECO:0000313" key="2">
    <source>
        <dbReference type="Proteomes" id="UP001283361"/>
    </source>
</evidence>
<accession>A0AAE0ZRG4</accession>